<name>A0ABS8WAG9_9GAMM</name>
<gene>
    <name evidence="3" type="ORF">K6Y31_07110</name>
</gene>
<dbReference type="CDD" id="cd01949">
    <property type="entry name" value="GGDEF"/>
    <property type="match status" value="1"/>
</dbReference>
<keyword evidence="4" id="KW-1185">Reference proteome</keyword>
<dbReference type="SUPFAM" id="SSF55073">
    <property type="entry name" value="Nucleotide cyclase"/>
    <property type="match status" value="1"/>
</dbReference>
<evidence type="ECO:0000313" key="4">
    <source>
        <dbReference type="Proteomes" id="UP001201273"/>
    </source>
</evidence>
<evidence type="ECO:0000313" key="3">
    <source>
        <dbReference type="EMBL" id="MCE2594581.1"/>
    </source>
</evidence>
<evidence type="ECO:0000256" key="1">
    <source>
        <dbReference type="ARBA" id="ARBA00012528"/>
    </source>
</evidence>
<dbReference type="NCBIfam" id="TIGR00254">
    <property type="entry name" value="GGDEF"/>
    <property type="match status" value="1"/>
</dbReference>
<dbReference type="InterPro" id="IPR029787">
    <property type="entry name" value="Nucleotide_cyclase"/>
</dbReference>
<accession>A0ABS8WAG9</accession>
<dbReference type="PROSITE" id="PS50887">
    <property type="entry name" value="GGDEF"/>
    <property type="match status" value="1"/>
</dbReference>
<dbReference type="EMBL" id="JAIMJA010000005">
    <property type="protein sequence ID" value="MCE2594581.1"/>
    <property type="molecule type" value="Genomic_DNA"/>
</dbReference>
<comment type="caution">
    <text evidence="3">The sequence shown here is derived from an EMBL/GenBank/DDBJ whole genome shotgun (WGS) entry which is preliminary data.</text>
</comment>
<dbReference type="SMART" id="SM00267">
    <property type="entry name" value="GGDEF"/>
    <property type="match status" value="1"/>
</dbReference>
<proteinExistence type="predicted"/>
<dbReference type="EC" id="2.7.7.65" evidence="1"/>
<dbReference type="RefSeq" id="WP_233052116.1">
    <property type="nucleotide sequence ID" value="NZ_JAIMJA010000005.1"/>
</dbReference>
<dbReference type="PANTHER" id="PTHR45138">
    <property type="entry name" value="REGULATORY COMPONENTS OF SENSORY TRANSDUCTION SYSTEM"/>
    <property type="match status" value="1"/>
</dbReference>
<dbReference type="Proteomes" id="UP001201273">
    <property type="component" value="Unassembled WGS sequence"/>
</dbReference>
<dbReference type="Pfam" id="PF00990">
    <property type="entry name" value="GGDEF"/>
    <property type="match status" value="1"/>
</dbReference>
<dbReference type="PANTHER" id="PTHR45138:SF6">
    <property type="entry name" value="DIGUANYLATE CYCLASE DGCN"/>
    <property type="match status" value="1"/>
</dbReference>
<feature type="domain" description="GGDEF" evidence="2">
    <location>
        <begin position="170"/>
        <end position="290"/>
    </location>
</feature>
<dbReference type="InterPro" id="IPR050469">
    <property type="entry name" value="Diguanylate_Cyclase"/>
</dbReference>
<dbReference type="Gene3D" id="3.30.70.270">
    <property type="match status" value="1"/>
</dbReference>
<protein>
    <recommendedName>
        <fullName evidence="1">diguanylate cyclase</fullName>
        <ecNumber evidence="1">2.7.7.65</ecNumber>
    </recommendedName>
</protein>
<organism evidence="3 4">
    <name type="scientific">Motilimonas cestriensis</name>
    <dbReference type="NCBI Taxonomy" id="2742685"/>
    <lineage>
        <taxon>Bacteria</taxon>
        <taxon>Pseudomonadati</taxon>
        <taxon>Pseudomonadota</taxon>
        <taxon>Gammaproteobacteria</taxon>
        <taxon>Alteromonadales</taxon>
        <taxon>Alteromonadales genera incertae sedis</taxon>
        <taxon>Motilimonas</taxon>
    </lineage>
</organism>
<evidence type="ECO:0000259" key="2">
    <source>
        <dbReference type="PROSITE" id="PS50887"/>
    </source>
</evidence>
<sequence>MDNLNRVASLNEAASLSIAYNSGIVLSSEDKLEVIEALQQSLELKELMRNFAAQAARFVKFIGIRFQSDQGFFTADFRKSSDYIENFAIHDRKQEQLGHMSYRCEKPLDDRALSLLEELHRLLLLPLQHCLRMSELKAISLKDHLTGIGNRAYYEESITRSIEHSSRADQGLALMLLDLNDFKLVNDNLGHQVGDSALTAFARVLTKAVRHSDMVFRLGGDEFAIILTPTTQDSTMLVEQRLRKMIAEDKTLTDLKLSASIGYENWHRTMSALELFRKADIALYKDKKRK</sequence>
<dbReference type="InterPro" id="IPR043128">
    <property type="entry name" value="Rev_trsase/Diguanyl_cyclase"/>
</dbReference>
<reference evidence="3 4" key="1">
    <citation type="journal article" date="2022" name="Environ. Microbiol. Rep.">
        <title>Eco-phylogenetic analyses reveal divergent evolution of vitamin B12 metabolism in the marine bacterial family 'Psychromonadaceae'.</title>
        <authorList>
            <person name="Jin X."/>
            <person name="Yang Y."/>
            <person name="Cao H."/>
            <person name="Gao B."/>
            <person name="Zhao Z."/>
        </authorList>
    </citation>
    <scope>NUCLEOTIDE SEQUENCE [LARGE SCALE GENOMIC DNA]</scope>
    <source>
        <strain evidence="3 4">MKS20</strain>
    </source>
</reference>
<dbReference type="InterPro" id="IPR000160">
    <property type="entry name" value="GGDEF_dom"/>
</dbReference>